<accession>A0A914H6V1</accession>
<evidence type="ECO:0000256" key="1">
    <source>
        <dbReference type="SAM" id="Phobius"/>
    </source>
</evidence>
<evidence type="ECO:0000313" key="2">
    <source>
        <dbReference type="Proteomes" id="UP000887572"/>
    </source>
</evidence>
<dbReference type="AlphaFoldDB" id="A0A914H6V1"/>
<dbReference type="Proteomes" id="UP000887572">
    <property type="component" value="Unplaced"/>
</dbReference>
<name>A0A914H6V1_GLORO</name>
<dbReference type="WBParaSite" id="Gr19_v10_g14732.t1">
    <property type="protein sequence ID" value="Gr19_v10_g14732.t1"/>
    <property type="gene ID" value="Gr19_v10_g14732"/>
</dbReference>
<reference evidence="3" key="1">
    <citation type="submission" date="2022-11" db="UniProtKB">
        <authorList>
            <consortium name="WormBaseParasite"/>
        </authorList>
    </citation>
    <scope>IDENTIFICATION</scope>
</reference>
<sequence>MYEMLRAPFEPPAPACPPASLSDRDQKLWAQKAAEEHPVLKTGPLLRPVDVSMDRAAHYSYNNRFFFILFFLLHLHLLVRLRLRVISFNARERGEEEEEEKKQQKKMWTSRRHCMLLLLLN</sequence>
<evidence type="ECO:0000313" key="3">
    <source>
        <dbReference type="WBParaSite" id="Gr19_v10_g14732.t1"/>
    </source>
</evidence>
<organism evidence="2 3">
    <name type="scientific">Globodera rostochiensis</name>
    <name type="common">Golden nematode worm</name>
    <name type="synonym">Heterodera rostochiensis</name>
    <dbReference type="NCBI Taxonomy" id="31243"/>
    <lineage>
        <taxon>Eukaryota</taxon>
        <taxon>Metazoa</taxon>
        <taxon>Ecdysozoa</taxon>
        <taxon>Nematoda</taxon>
        <taxon>Chromadorea</taxon>
        <taxon>Rhabditida</taxon>
        <taxon>Tylenchina</taxon>
        <taxon>Tylenchomorpha</taxon>
        <taxon>Tylenchoidea</taxon>
        <taxon>Heteroderidae</taxon>
        <taxon>Heteroderinae</taxon>
        <taxon>Globodera</taxon>
    </lineage>
</organism>
<protein>
    <submittedName>
        <fullName evidence="3">Uncharacterized protein</fullName>
    </submittedName>
</protein>
<feature type="transmembrane region" description="Helical" evidence="1">
    <location>
        <begin position="65"/>
        <end position="83"/>
    </location>
</feature>
<keyword evidence="2" id="KW-1185">Reference proteome</keyword>
<keyword evidence="1" id="KW-0472">Membrane</keyword>
<proteinExistence type="predicted"/>
<keyword evidence="1" id="KW-1133">Transmembrane helix</keyword>
<keyword evidence="1" id="KW-0812">Transmembrane</keyword>